<evidence type="ECO:0000259" key="2">
    <source>
        <dbReference type="Pfam" id="PF07007"/>
    </source>
</evidence>
<dbReference type="Gene3D" id="1.20.1270.180">
    <property type="match status" value="1"/>
</dbReference>
<keyword evidence="1" id="KW-0732">Signal</keyword>
<gene>
    <name evidence="3" type="ORF">BBI10_14380</name>
</gene>
<dbReference type="Proteomes" id="UP000095143">
    <property type="component" value="Unassembled WGS sequence"/>
</dbReference>
<accession>A0A1C2DXU8</accession>
<feature type="signal peptide" evidence="1">
    <location>
        <begin position="1"/>
        <end position="22"/>
    </location>
</feature>
<dbReference type="AlphaFoldDB" id="A0A1C2DXU8"/>
<comment type="caution">
    <text evidence="3">The sequence shown here is derived from an EMBL/GenBank/DDBJ whole genome shotgun (WGS) entry which is preliminary data.</text>
</comment>
<dbReference type="InterPro" id="IPR009739">
    <property type="entry name" value="LprI-like_N"/>
</dbReference>
<dbReference type="RefSeq" id="WP_065989342.1">
    <property type="nucleotide sequence ID" value="NZ_MDEN01000063.1"/>
</dbReference>
<dbReference type="EMBL" id="MDEN01000063">
    <property type="protein sequence ID" value="OCX19581.1"/>
    <property type="molecule type" value="Genomic_DNA"/>
</dbReference>
<protein>
    <recommendedName>
        <fullName evidence="2">Lysozyme inhibitor LprI-like N-terminal domain-containing protein</fullName>
    </recommendedName>
</protein>
<feature type="domain" description="Lysozyme inhibitor LprI-like N-terminal" evidence="2">
    <location>
        <begin position="25"/>
        <end position="115"/>
    </location>
</feature>
<dbReference type="OrthoDB" id="7340239at2"/>
<dbReference type="PANTHER" id="PTHR39176">
    <property type="entry name" value="PERIPLASMIC PROTEIN-RELATED"/>
    <property type="match status" value="1"/>
</dbReference>
<evidence type="ECO:0000313" key="4">
    <source>
        <dbReference type="Proteomes" id="UP000095143"/>
    </source>
</evidence>
<evidence type="ECO:0000256" key="1">
    <source>
        <dbReference type="SAM" id="SignalP"/>
    </source>
</evidence>
<feature type="chain" id="PRO_5008659954" description="Lysozyme inhibitor LprI-like N-terminal domain-containing protein" evidence="1">
    <location>
        <begin position="23"/>
        <end position="128"/>
    </location>
</feature>
<dbReference type="PROSITE" id="PS51257">
    <property type="entry name" value="PROKAR_LIPOPROTEIN"/>
    <property type="match status" value="1"/>
</dbReference>
<sequence length="128" mass="14271">MQYRMIAVGMMMALGIGCSAQAQDCDANQASMNQCASQEYKALDAELNTQYNAQMGYLKTPARKKALQDAQKKWIAFRDADCQYQAGRREDGGSMWPLVQAQCLSAQTKVRVEQLKAYTACRQEGCPK</sequence>
<evidence type="ECO:0000313" key="3">
    <source>
        <dbReference type="EMBL" id="OCX19581.1"/>
    </source>
</evidence>
<dbReference type="PANTHER" id="PTHR39176:SF1">
    <property type="entry name" value="PERIPLASMIC PROTEIN"/>
    <property type="match status" value="1"/>
</dbReference>
<organism evidence="3 4">
    <name type="scientific">Pseudomonas graminis</name>
    <dbReference type="NCBI Taxonomy" id="158627"/>
    <lineage>
        <taxon>Bacteria</taxon>
        <taxon>Pseudomonadati</taxon>
        <taxon>Pseudomonadota</taxon>
        <taxon>Gammaproteobacteria</taxon>
        <taxon>Pseudomonadales</taxon>
        <taxon>Pseudomonadaceae</taxon>
        <taxon>Pseudomonas</taxon>
    </lineage>
</organism>
<dbReference type="Pfam" id="PF07007">
    <property type="entry name" value="LprI"/>
    <property type="match status" value="1"/>
</dbReference>
<reference evidence="3 4" key="1">
    <citation type="submission" date="2016-08" db="EMBL/GenBank/DDBJ databases">
        <title>Whole genome sequence of Pseudomonas graminis strain UASWS1507, a potential biological control agent for agriculture.</title>
        <authorList>
            <person name="Crovadore J."/>
            <person name="Calmin G."/>
            <person name="Chablais R."/>
            <person name="Cochard B."/>
            <person name="Lefort F."/>
        </authorList>
    </citation>
    <scope>NUCLEOTIDE SEQUENCE [LARGE SCALE GENOMIC DNA]</scope>
    <source>
        <strain evidence="3 4">UASWS1507</strain>
    </source>
</reference>
<proteinExistence type="predicted"/>
<name>A0A1C2DXU8_9PSED</name>